<dbReference type="RefSeq" id="WP_282334414.1">
    <property type="nucleotide sequence ID" value="NZ_JASBRG010000006.1"/>
</dbReference>
<accession>A0ABT6RCL2</accession>
<proteinExistence type="predicted"/>
<dbReference type="EMBL" id="JASBRG010000006">
    <property type="protein sequence ID" value="MDI3320317.1"/>
    <property type="molecule type" value="Genomic_DNA"/>
</dbReference>
<protein>
    <recommendedName>
        <fullName evidence="4">DUF748 domain-containing protein</fullName>
    </recommendedName>
</protein>
<keyword evidence="1" id="KW-0812">Transmembrane</keyword>
<reference evidence="2 3" key="1">
    <citation type="submission" date="2023-05" db="EMBL/GenBank/DDBJ databases">
        <title>Genome sequence of Pinibacter sp. MAH-24.</title>
        <authorList>
            <person name="Huq M.A."/>
        </authorList>
    </citation>
    <scope>NUCLEOTIDE SEQUENCE [LARGE SCALE GENOMIC DNA]</scope>
    <source>
        <strain evidence="2 3">MAH-24</strain>
    </source>
</reference>
<name>A0ABT6RCL2_9BACT</name>
<sequence length="1260" mass="142587">MRRRYNAILIIFLSFVLPVAGVLLYVKLNIRSVIKQMVREQTHGAYELDFKRLRADYSTLTFTVERGKLTSLDTTNGQSRYFVTFPKVVLQLQSLVDLLWHKQLNIKSIAFQKPEFNIVIQKNSKRTGFFQNAGDIYKYLSSFAEATNINNVEIKDATLLLKDETRNDFTYNIKNIDLLIKGFHPTDSTAAKKHRVFLTDAIKLDIGSQKVVLDSNKTVAFHSLHLSTTSANLTMDSILYEGKQTDSTDAFKISLPSLRLKKLNFGRLYNQGILQVDSVMINQPRTELAVNLSPKANKSKDVKHIMHDVVSHLFGDIDVHYLEMKNANTHLVTRFLRQERNIDIEKHTLQVNDIYITAGDSGTIDLGDFTFSVKEYESFSPRNKYRMQFNQFSIKNGGDIVLKNLFVYPTSTATKPLLSLPQLTIDGADIGMLLVEKKIKAKKFVLESAVIKHELKGLKEGESAKSLGSILRGITLNADIEELEFNNGTYSVVRYGERPLKFSADSLHLYFKFKNNRLRLQNSADLLDALQNISAKHLQFENSSYNFQATSMQYKEDKILHLDNFNFQRNENKHIEGKSLIIDHPDLAIILDDNKFIAKSVEINDATITHESRNRGQSSATQRASLDLDIETFVLNNIHLSSFERSDIKISGNNISAVLQNVHKTTGEPVTFSLKEAHTADVNFSDNYINAKTSKISIVVGSLSTIEDFSLQRMQNGDTLLINSQRLYFQPSQFDIATRQIALDHLYADTAKVYAVFANTEKTQKNSAKGRWLFNLQRSRLINVDLTVKKNNMVFISPSSDIGLETFNTTDKNITARLGCKDYTFHFQQDTTLANITGKTFRTSFSLTGDDGERAMNVKTFTIANTDIQFHSGRTHSFVAENVSMDAHNLQWLTSEKPPVAEWISPNHASFVAANHLAFPTTTTNYVIDSINYSGAENKLNIGSFSFAPRLSAKQYFDSVKFQTDYITGKISNISVYKPYVSLQTGRKNFSANNIFINGFNVSTYRDKTYPANKLYKSLPATLMKRSSLSVDIDTISFANGNISYTELSEKTKKEGTVTFNDINGNAFPFRMKETHPNDTFRVNASSLFMNKSRLALQYAAPLYSRNDVFTANVQMSAFSLKDLNPLLVPLASAIVRSGEMDKLNFSIRADNFSGKGKMDFYYHNLILELLDETKKNNSSFSTRLKSFAANTVVKNKNNNRTGNIYFERIDSKFIFNYLVKLTFSGVMTSTGAKSNKALRKQEKKAKQKSVVLDNQLTDN</sequence>
<organism evidence="2 3">
    <name type="scientific">Pinibacter soli</name>
    <dbReference type="NCBI Taxonomy" id="3044211"/>
    <lineage>
        <taxon>Bacteria</taxon>
        <taxon>Pseudomonadati</taxon>
        <taxon>Bacteroidota</taxon>
        <taxon>Chitinophagia</taxon>
        <taxon>Chitinophagales</taxon>
        <taxon>Chitinophagaceae</taxon>
        <taxon>Pinibacter</taxon>
    </lineage>
</organism>
<keyword evidence="3" id="KW-1185">Reference proteome</keyword>
<evidence type="ECO:0000313" key="3">
    <source>
        <dbReference type="Proteomes" id="UP001226434"/>
    </source>
</evidence>
<keyword evidence="1" id="KW-1133">Transmembrane helix</keyword>
<evidence type="ECO:0008006" key="4">
    <source>
        <dbReference type="Google" id="ProtNLM"/>
    </source>
</evidence>
<evidence type="ECO:0000313" key="2">
    <source>
        <dbReference type="EMBL" id="MDI3320317.1"/>
    </source>
</evidence>
<evidence type="ECO:0000256" key="1">
    <source>
        <dbReference type="SAM" id="Phobius"/>
    </source>
</evidence>
<comment type="caution">
    <text evidence="2">The sequence shown here is derived from an EMBL/GenBank/DDBJ whole genome shotgun (WGS) entry which is preliminary data.</text>
</comment>
<keyword evidence="1" id="KW-0472">Membrane</keyword>
<feature type="transmembrane region" description="Helical" evidence="1">
    <location>
        <begin position="7"/>
        <end position="26"/>
    </location>
</feature>
<gene>
    <name evidence="2" type="ORF">QJ048_11065</name>
</gene>
<dbReference type="Proteomes" id="UP001226434">
    <property type="component" value="Unassembled WGS sequence"/>
</dbReference>